<dbReference type="EMBL" id="CAWYQH010000090">
    <property type="protein sequence ID" value="CAK8681915.1"/>
    <property type="molecule type" value="Genomic_DNA"/>
</dbReference>
<name>A0ABP0FVC0_CLALP</name>
<keyword evidence="1" id="KW-0472">Membrane</keyword>
<protein>
    <submittedName>
        <fullName evidence="2">Uncharacterized protein</fullName>
    </submittedName>
</protein>
<organism evidence="2 3">
    <name type="scientific">Clavelina lepadiformis</name>
    <name type="common">Light-bulb sea squirt</name>
    <name type="synonym">Ascidia lepadiformis</name>
    <dbReference type="NCBI Taxonomy" id="159417"/>
    <lineage>
        <taxon>Eukaryota</taxon>
        <taxon>Metazoa</taxon>
        <taxon>Chordata</taxon>
        <taxon>Tunicata</taxon>
        <taxon>Ascidiacea</taxon>
        <taxon>Aplousobranchia</taxon>
        <taxon>Clavelinidae</taxon>
        <taxon>Clavelina</taxon>
    </lineage>
</organism>
<keyword evidence="1" id="KW-0812">Transmembrane</keyword>
<gene>
    <name evidence="2" type="ORF">CVLEPA_LOCUS12147</name>
</gene>
<dbReference type="Pfam" id="PF15125">
    <property type="entry name" value="TMEM238"/>
    <property type="match status" value="1"/>
</dbReference>
<accession>A0ABP0FVC0</accession>
<keyword evidence="1" id="KW-1133">Transmembrane helix</keyword>
<sequence length="192" mass="20832">MRFPCCKRNGDLTKCIPIYIIGAILLLAGIPLMIAGIVGGFNYSDFVGYIGGISIFFGVLFWFVWYMITIPNIEKMRTNPDDTKDATKDALDAAKKGHYTGFANLAFDKETKTLPGNKHAVSAVSISNEGSLKSLYSGESSGVASSSNERACSSKEIKLLSDEISCDQEKNVRHPGIITVSNDLGRNVKNPV</sequence>
<feature type="transmembrane region" description="Helical" evidence="1">
    <location>
        <begin position="46"/>
        <end position="68"/>
    </location>
</feature>
<evidence type="ECO:0000256" key="1">
    <source>
        <dbReference type="SAM" id="Phobius"/>
    </source>
</evidence>
<keyword evidence="3" id="KW-1185">Reference proteome</keyword>
<evidence type="ECO:0000313" key="3">
    <source>
        <dbReference type="Proteomes" id="UP001642483"/>
    </source>
</evidence>
<proteinExistence type="predicted"/>
<reference evidence="2 3" key="1">
    <citation type="submission" date="2024-02" db="EMBL/GenBank/DDBJ databases">
        <authorList>
            <person name="Daric V."/>
            <person name="Darras S."/>
        </authorList>
    </citation>
    <scope>NUCLEOTIDE SEQUENCE [LARGE SCALE GENOMIC DNA]</scope>
</reference>
<evidence type="ECO:0000313" key="2">
    <source>
        <dbReference type="EMBL" id="CAK8681915.1"/>
    </source>
</evidence>
<feature type="transmembrane region" description="Helical" evidence="1">
    <location>
        <begin position="16"/>
        <end position="40"/>
    </location>
</feature>
<dbReference type="InterPro" id="IPR029365">
    <property type="entry name" value="TMEM238"/>
</dbReference>
<comment type="caution">
    <text evidence="2">The sequence shown here is derived from an EMBL/GenBank/DDBJ whole genome shotgun (WGS) entry which is preliminary data.</text>
</comment>
<dbReference type="Proteomes" id="UP001642483">
    <property type="component" value="Unassembled WGS sequence"/>
</dbReference>